<reference evidence="2" key="1">
    <citation type="journal article" date="2019" name="Int. J. Syst. Evol. Microbiol.">
        <title>The Global Catalogue of Microorganisms (GCM) 10K type strain sequencing project: providing services to taxonomists for standard genome sequencing and annotation.</title>
        <authorList>
            <consortium name="The Broad Institute Genomics Platform"/>
            <consortium name="The Broad Institute Genome Sequencing Center for Infectious Disease"/>
            <person name="Wu L."/>
            <person name="Ma J."/>
        </authorList>
    </citation>
    <scope>NUCLEOTIDE SEQUENCE [LARGE SCALE GENOMIC DNA]</scope>
    <source>
        <strain evidence="2">NBRC 101365</strain>
    </source>
</reference>
<evidence type="ECO:0000313" key="1">
    <source>
        <dbReference type="EMBL" id="GLS19197.1"/>
    </source>
</evidence>
<dbReference type="EMBL" id="BSPC01000021">
    <property type="protein sequence ID" value="GLS19197.1"/>
    <property type="molecule type" value="Genomic_DNA"/>
</dbReference>
<accession>A0ABQ6CLQ3</accession>
<sequence length="79" mass="9285">MAYPYERMRPDAPINENISSGMIADMKTREVLLFLNEEPIRQPELQTGEDEFLSPHSIALENDRLFTNMFWLIKQALTR</sequence>
<evidence type="ECO:0000313" key="2">
    <source>
        <dbReference type="Proteomes" id="UP001156882"/>
    </source>
</evidence>
<dbReference type="RefSeq" id="WP_284312075.1">
    <property type="nucleotide sequence ID" value="NZ_BSPC01000021.1"/>
</dbReference>
<gene>
    <name evidence="1" type="ORF">GCM10007874_22140</name>
</gene>
<keyword evidence="2" id="KW-1185">Reference proteome</keyword>
<protein>
    <submittedName>
        <fullName evidence="1">Uncharacterized protein</fullName>
    </submittedName>
</protein>
<name>A0ABQ6CLQ3_9HYPH</name>
<proteinExistence type="predicted"/>
<dbReference type="Proteomes" id="UP001156882">
    <property type="component" value="Unassembled WGS sequence"/>
</dbReference>
<comment type="caution">
    <text evidence="1">The sequence shown here is derived from an EMBL/GenBank/DDBJ whole genome shotgun (WGS) entry which is preliminary data.</text>
</comment>
<organism evidence="1 2">
    <name type="scientific">Labrys miyagiensis</name>
    <dbReference type="NCBI Taxonomy" id="346912"/>
    <lineage>
        <taxon>Bacteria</taxon>
        <taxon>Pseudomonadati</taxon>
        <taxon>Pseudomonadota</taxon>
        <taxon>Alphaproteobacteria</taxon>
        <taxon>Hyphomicrobiales</taxon>
        <taxon>Xanthobacteraceae</taxon>
        <taxon>Labrys</taxon>
    </lineage>
</organism>